<accession>A0A915JAL0</accession>
<proteinExistence type="predicted"/>
<reference evidence="2" key="1">
    <citation type="submission" date="2022-11" db="UniProtKB">
        <authorList>
            <consortium name="WormBaseParasite"/>
        </authorList>
    </citation>
    <scope>IDENTIFICATION</scope>
</reference>
<name>A0A915JAL0_ROMCU</name>
<dbReference type="AlphaFoldDB" id="A0A915JAL0"/>
<sequence>MHHTTRKQFVWIKTFRDTLSGDAYWMQNTWIRSDALINTRLQQCRQCYLQKVYKGYLSFRIYRGDSRKHDLLFLRKHFKKNRNRL</sequence>
<protein>
    <submittedName>
        <fullName evidence="2">Uncharacterized protein</fullName>
    </submittedName>
</protein>
<dbReference type="WBParaSite" id="nRc.2.0.1.t22711-RA">
    <property type="protein sequence ID" value="nRc.2.0.1.t22711-RA"/>
    <property type="gene ID" value="nRc.2.0.1.g22711"/>
</dbReference>
<evidence type="ECO:0000313" key="1">
    <source>
        <dbReference type="Proteomes" id="UP000887565"/>
    </source>
</evidence>
<organism evidence="1 2">
    <name type="scientific">Romanomermis culicivorax</name>
    <name type="common">Nematode worm</name>
    <dbReference type="NCBI Taxonomy" id="13658"/>
    <lineage>
        <taxon>Eukaryota</taxon>
        <taxon>Metazoa</taxon>
        <taxon>Ecdysozoa</taxon>
        <taxon>Nematoda</taxon>
        <taxon>Enoplea</taxon>
        <taxon>Dorylaimia</taxon>
        <taxon>Mermithida</taxon>
        <taxon>Mermithoidea</taxon>
        <taxon>Mermithidae</taxon>
        <taxon>Romanomermis</taxon>
    </lineage>
</organism>
<keyword evidence="1" id="KW-1185">Reference proteome</keyword>
<dbReference type="Proteomes" id="UP000887565">
    <property type="component" value="Unplaced"/>
</dbReference>
<evidence type="ECO:0000313" key="2">
    <source>
        <dbReference type="WBParaSite" id="nRc.2.0.1.t22711-RA"/>
    </source>
</evidence>